<keyword evidence="3" id="KW-1185">Reference proteome</keyword>
<name>A0ABR1RRM5_9PEZI</name>
<sequence>MKSAIVLISTSIYAAGSVSAPMDGKPTKSLNVTPSESTAIMPPTPNENAPESGLYECRLMVVTSESLVSFCYKVSYSERDLHAHRWFCWRLRLLWDQRRCRNPWGWFCLERQWL</sequence>
<dbReference type="EMBL" id="JAQQWK010000013">
    <property type="protein sequence ID" value="KAK8017482.1"/>
    <property type="molecule type" value="Genomic_DNA"/>
</dbReference>
<protein>
    <submittedName>
        <fullName evidence="2">Uncharacterized protein</fullName>
    </submittedName>
</protein>
<feature type="compositionally biased region" description="Polar residues" evidence="1">
    <location>
        <begin position="28"/>
        <end position="38"/>
    </location>
</feature>
<reference evidence="2 3" key="1">
    <citation type="submission" date="2023-01" db="EMBL/GenBank/DDBJ databases">
        <title>Analysis of 21 Apiospora genomes using comparative genomics revels a genus with tremendous synthesis potential of carbohydrate active enzymes and secondary metabolites.</title>
        <authorList>
            <person name="Sorensen T."/>
        </authorList>
    </citation>
    <scope>NUCLEOTIDE SEQUENCE [LARGE SCALE GENOMIC DNA]</scope>
    <source>
        <strain evidence="2 3">CBS 33761</strain>
    </source>
</reference>
<organism evidence="2 3">
    <name type="scientific">Apiospora rasikravindrae</name>
    <dbReference type="NCBI Taxonomy" id="990691"/>
    <lineage>
        <taxon>Eukaryota</taxon>
        <taxon>Fungi</taxon>
        <taxon>Dikarya</taxon>
        <taxon>Ascomycota</taxon>
        <taxon>Pezizomycotina</taxon>
        <taxon>Sordariomycetes</taxon>
        <taxon>Xylariomycetidae</taxon>
        <taxon>Amphisphaeriales</taxon>
        <taxon>Apiosporaceae</taxon>
        <taxon>Apiospora</taxon>
    </lineage>
</organism>
<feature type="region of interest" description="Disordered" evidence="1">
    <location>
        <begin position="20"/>
        <end position="49"/>
    </location>
</feature>
<evidence type="ECO:0000313" key="3">
    <source>
        <dbReference type="Proteomes" id="UP001444661"/>
    </source>
</evidence>
<dbReference type="Proteomes" id="UP001444661">
    <property type="component" value="Unassembled WGS sequence"/>
</dbReference>
<proteinExistence type="predicted"/>
<evidence type="ECO:0000256" key="1">
    <source>
        <dbReference type="SAM" id="MobiDB-lite"/>
    </source>
</evidence>
<evidence type="ECO:0000313" key="2">
    <source>
        <dbReference type="EMBL" id="KAK8017482.1"/>
    </source>
</evidence>
<comment type="caution">
    <text evidence="2">The sequence shown here is derived from an EMBL/GenBank/DDBJ whole genome shotgun (WGS) entry which is preliminary data.</text>
</comment>
<gene>
    <name evidence="2" type="ORF">PG993_013808</name>
</gene>
<accession>A0ABR1RRM5</accession>